<sequence>MKFFNYIFTALTVSLLPVVTAAGEHLNRNVHHQGVARRAEGHLLDKRQSQHSKWSWYDTQTGNAGSCGRHLQNSEFVVAMNVPQYQAGNCFKFITMSWRGKTTRAQIVDMCPGCPYGGLDLSPALFEFFAPRGMGIIPDGTWSFGDSDSGGYEDKQVGEKQKGKPGQKGNKTKKPKSVPILGDTDSESDVPTIPRPPPKLPPTQKPGQNVGEVKKKRRSNFNKFLPGETVALLQGIRARKDYTEQEKQEYDQWLEQMIKSNPAMKPKKGRSNINRAAVLLGPTLDPPTGLVLNKSPCDYCRDFCPFRCFVIDEGTSCLMCNYFRHTRCQRNGIQ</sequence>
<keyword evidence="1 3" id="KW-0732">Signal</keyword>
<dbReference type="InterPro" id="IPR051477">
    <property type="entry name" value="Expansin_CellWall"/>
</dbReference>
<feature type="non-terminal residue" evidence="4">
    <location>
        <position position="334"/>
    </location>
</feature>
<evidence type="ECO:0000256" key="2">
    <source>
        <dbReference type="SAM" id="MobiDB-lite"/>
    </source>
</evidence>
<evidence type="ECO:0008006" key="6">
    <source>
        <dbReference type="Google" id="ProtNLM"/>
    </source>
</evidence>
<evidence type="ECO:0000256" key="1">
    <source>
        <dbReference type="ARBA" id="ARBA00022729"/>
    </source>
</evidence>
<feature type="compositionally biased region" description="Basic and acidic residues" evidence="2">
    <location>
        <begin position="152"/>
        <end position="162"/>
    </location>
</feature>
<dbReference type="EMBL" id="SDEE01002181">
    <property type="protein sequence ID" value="RXW11210.1"/>
    <property type="molecule type" value="Genomic_DNA"/>
</dbReference>
<dbReference type="SUPFAM" id="SSF50685">
    <property type="entry name" value="Barwin-like endoglucanases"/>
    <property type="match status" value="1"/>
</dbReference>
<feature type="chain" id="PRO_5020327443" description="RlpA-like protein double-psi beta-barrel domain-containing protein" evidence="3">
    <location>
        <begin position="24"/>
        <end position="334"/>
    </location>
</feature>
<dbReference type="STRING" id="2316362.A0A4Q2CWR1"/>
<evidence type="ECO:0000256" key="3">
    <source>
        <dbReference type="SAM" id="SignalP"/>
    </source>
</evidence>
<reference evidence="4 5" key="1">
    <citation type="submission" date="2019-01" db="EMBL/GenBank/DDBJ databases">
        <title>Draft genome sequence of Psathyrella aberdarensis IHI B618.</title>
        <authorList>
            <person name="Buettner E."/>
            <person name="Kellner H."/>
        </authorList>
    </citation>
    <scope>NUCLEOTIDE SEQUENCE [LARGE SCALE GENOMIC DNA]</scope>
    <source>
        <strain evidence="4 5">IHI B618</strain>
    </source>
</reference>
<dbReference type="AlphaFoldDB" id="A0A4Q2CWR1"/>
<comment type="caution">
    <text evidence="4">The sequence shown here is derived from an EMBL/GenBank/DDBJ whole genome shotgun (WGS) entry which is preliminary data.</text>
</comment>
<organism evidence="4 5">
    <name type="scientific">Candolleomyces aberdarensis</name>
    <dbReference type="NCBI Taxonomy" id="2316362"/>
    <lineage>
        <taxon>Eukaryota</taxon>
        <taxon>Fungi</taxon>
        <taxon>Dikarya</taxon>
        <taxon>Basidiomycota</taxon>
        <taxon>Agaricomycotina</taxon>
        <taxon>Agaricomycetes</taxon>
        <taxon>Agaricomycetidae</taxon>
        <taxon>Agaricales</taxon>
        <taxon>Agaricineae</taxon>
        <taxon>Psathyrellaceae</taxon>
        <taxon>Candolleomyces</taxon>
    </lineage>
</organism>
<feature type="region of interest" description="Disordered" evidence="2">
    <location>
        <begin position="141"/>
        <end position="218"/>
    </location>
</feature>
<protein>
    <recommendedName>
        <fullName evidence="6">RlpA-like protein double-psi beta-barrel domain-containing protein</fullName>
    </recommendedName>
</protein>
<keyword evidence="5" id="KW-1185">Reference proteome</keyword>
<evidence type="ECO:0000313" key="5">
    <source>
        <dbReference type="Proteomes" id="UP000290288"/>
    </source>
</evidence>
<dbReference type="PANTHER" id="PTHR31836">
    <property type="match status" value="1"/>
</dbReference>
<dbReference type="Gene3D" id="2.40.40.10">
    <property type="entry name" value="RlpA-like domain"/>
    <property type="match status" value="1"/>
</dbReference>
<name>A0A4Q2CWR1_9AGAR</name>
<dbReference type="PANTHER" id="PTHR31836:SF28">
    <property type="entry name" value="SRCR DOMAIN-CONTAINING PROTEIN-RELATED"/>
    <property type="match status" value="1"/>
</dbReference>
<accession>A0A4Q2CWR1</accession>
<feature type="compositionally biased region" description="Pro residues" evidence="2">
    <location>
        <begin position="193"/>
        <end position="204"/>
    </location>
</feature>
<evidence type="ECO:0000313" key="4">
    <source>
        <dbReference type="EMBL" id="RXW11210.1"/>
    </source>
</evidence>
<proteinExistence type="predicted"/>
<dbReference type="CDD" id="cd22191">
    <property type="entry name" value="DPBB_RlpA_EXP_N-like"/>
    <property type="match status" value="1"/>
</dbReference>
<gene>
    <name evidence="4" type="ORF">EST38_g14645</name>
</gene>
<dbReference type="InterPro" id="IPR036908">
    <property type="entry name" value="RlpA-like_sf"/>
</dbReference>
<dbReference type="Proteomes" id="UP000290288">
    <property type="component" value="Unassembled WGS sequence"/>
</dbReference>
<dbReference type="OrthoDB" id="623670at2759"/>
<feature type="signal peptide" evidence="3">
    <location>
        <begin position="1"/>
        <end position="23"/>
    </location>
</feature>